<dbReference type="GO" id="GO:0004523">
    <property type="term" value="F:RNA-DNA hybrid ribonuclease activity"/>
    <property type="evidence" value="ECO:0007669"/>
    <property type="project" value="InterPro"/>
</dbReference>
<dbReference type="CDD" id="cd06222">
    <property type="entry name" value="RNase_H_like"/>
    <property type="match status" value="1"/>
</dbReference>
<reference evidence="2 3" key="1">
    <citation type="submission" date="2020-09" db="EMBL/GenBank/DDBJ databases">
        <authorList>
            <person name="Ashkenazy H."/>
        </authorList>
    </citation>
    <scope>NUCLEOTIDE SEQUENCE [LARGE SCALE GENOMIC DNA]</scope>
    <source>
        <strain evidence="3">cv. Cdm-0</strain>
    </source>
</reference>
<dbReference type="Pfam" id="PF13456">
    <property type="entry name" value="RVT_3"/>
    <property type="match status" value="1"/>
</dbReference>
<dbReference type="PANTHER" id="PTHR47074">
    <property type="entry name" value="BNAC02G40300D PROTEIN"/>
    <property type="match status" value="1"/>
</dbReference>
<organism evidence="2 3">
    <name type="scientific">Arabidopsis thaliana</name>
    <name type="common">Mouse-ear cress</name>
    <dbReference type="NCBI Taxonomy" id="3702"/>
    <lineage>
        <taxon>Eukaryota</taxon>
        <taxon>Viridiplantae</taxon>
        <taxon>Streptophyta</taxon>
        <taxon>Embryophyta</taxon>
        <taxon>Tracheophyta</taxon>
        <taxon>Spermatophyta</taxon>
        <taxon>Magnoliopsida</taxon>
        <taxon>eudicotyledons</taxon>
        <taxon>Gunneridae</taxon>
        <taxon>Pentapetalae</taxon>
        <taxon>rosids</taxon>
        <taxon>malvids</taxon>
        <taxon>Brassicales</taxon>
        <taxon>Brassicaceae</taxon>
        <taxon>Camelineae</taxon>
        <taxon>Arabidopsis</taxon>
    </lineage>
</organism>
<sequence>MMPTQSVTRLSLQPRCAVRWTKPPLDTLKCNIHVSWLNDVHICGGAWIVRNHHGDAVFHAREMFLRTSNRIDAELRGVLWVLHSLCDLHLDNIEIWSDCGAAMEAISDPINWPRYLSYLDRIQRLLPNFGKLVFKVSSTKANTIARDIATSVTREGRSRSYLARGSPMWLHSRIEEDKRS</sequence>
<accession>A0A7G2E831</accession>
<dbReference type="GO" id="GO:0003676">
    <property type="term" value="F:nucleic acid binding"/>
    <property type="evidence" value="ECO:0007669"/>
    <property type="project" value="InterPro"/>
</dbReference>
<dbReference type="AlphaFoldDB" id="A0A7G2E831"/>
<evidence type="ECO:0000313" key="3">
    <source>
        <dbReference type="Proteomes" id="UP000516314"/>
    </source>
</evidence>
<feature type="domain" description="RNase H type-1" evidence="1">
    <location>
        <begin position="33"/>
        <end position="151"/>
    </location>
</feature>
<proteinExistence type="predicted"/>
<name>A0A7G2E831_ARATH</name>
<dbReference type="InterPro" id="IPR044730">
    <property type="entry name" value="RNase_H-like_dom_plant"/>
</dbReference>
<protein>
    <submittedName>
        <fullName evidence="2">(thale cress) hypothetical protein</fullName>
    </submittedName>
</protein>
<dbReference type="InterPro" id="IPR036397">
    <property type="entry name" value="RNaseH_sf"/>
</dbReference>
<evidence type="ECO:0000259" key="1">
    <source>
        <dbReference type="Pfam" id="PF13456"/>
    </source>
</evidence>
<dbReference type="Proteomes" id="UP000516314">
    <property type="component" value="Chromosome 2"/>
</dbReference>
<dbReference type="EMBL" id="LR881467">
    <property type="protein sequence ID" value="CAD5318089.1"/>
    <property type="molecule type" value="Genomic_DNA"/>
</dbReference>
<dbReference type="InterPro" id="IPR052929">
    <property type="entry name" value="RNase_H-like_EbsB-rel"/>
</dbReference>
<dbReference type="PANTHER" id="PTHR47074:SF53">
    <property type="entry name" value="REVERSE TRANSCRIPTASE-LIKE PROTEIN"/>
    <property type="match status" value="1"/>
</dbReference>
<gene>
    <name evidence="2" type="ORF">AT9943_LOCUS6329</name>
</gene>
<dbReference type="Gene3D" id="3.30.420.10">
    <property type="entry name" value="Ribonuclease H-like superfamily/Ribonuclease H"/>
    <property type="match status" value="1"/>
</dbReference>
<dbReference type="InterPro" id="IPR002156">
    <property type="entry name" value="RNaseH_domain"/>
</dbReference>
<evidence type="ECO:0000313" key="2">
    <source>
        <dbReference type="EMBL" id="CAD5318089.1"/>
    </source>
</evidence>